<dbReference type="HAMAP" id="MF_00087">
    <property type="entry name" value="Glu_tRNA_reductase"/>
    <property type="match status" value="1"/>
</dbReference>
<feature type="binding site" evidence="9 11">
    <location>
        <position position="106"/>
    </location>
    <ligand>
        <name>substrate</name>
    </ligand>
</feature>
<dbReference type="Pfam" id="PF05201">
    <property type="entry name" value="GlutR_N"/>
    <property type="match status" value="1"/>
</dbReference>
<evidence type="ECO:0000256" key="4">
    <source>
        <dbReference type="ARBA" id="ARBA00022857"/>
    </source>
</evidence>
<evidence type="ECO:0000256" key="8">
    <source>
        <dbReference type="ARBA" id="ARBA00068659"/>
    </source>
</evidence>
<dbReference type="PIRSF" id="PIRSF000445">
    <property type="entry name" value="4pyrrol_synth_GluRdtase"/>
    <property type="match status" value="1"/>
</dbReference>
<dbReference type="AlphaFoldDB" id="A0A7M2YVM2"/>
<comment type="miscellaneous">
    <text evidence="9">During catalysis, the active site Cys acts as a nucleophile attacking the alpha-carbonyl group of tRNA-bound glutamate with the formation of a thioester intermediate between enzyme and glutamate, and the concomitant release of tRNA(Glu). The thioester intermediate is finally reduced by direct hydride transfer from NADPH, to form the product GSA.</text>
</comment>
<comment type="similarity">
    <text evidence="2 9 14">Belongs to the glutamyl-tRNA reductase family.</text>
</comment>
<dbReference type="InterPro" id="IPR036291">
    <property type="entry name" value="NAD(P)-bd_dom_sf"/>
</dbReference>
<dbReference type="UniPathway" id="UPA00251">
    <property type="reaction ID" value="UER00316"/>
</dbReference>
<dbReference type="Proteomes" id="UP000254134">
    <property type="component" value="Unassembled WGS sequence"/>
</dbReference>
<feature type="binding site" evidence="9 12">
    <location>
        <begin position="182"/>
        <end position="187"/>
    </location>
    <ligand>
        <name>NADP(+)</name>
        <dbReference type="ChEBI" id="CHEBI:58349"/>
    </ligand>
</feature>
<proteinExistence type="inferred from homology"/>
<dbReference type="InterPro" id="IPR015895">
    <property type="entry name" value="4pyrrol_synth_GluRdtase_N"/>
</dbReference>
<dbReference type="NCBIfam" id="TIGR01035">
    <property type="entry name" value="hemA"/>
    <property type="match status" value="1"/>
</dbReference>
<evidence type="ECO:0000256" key="9">
    <source>
        <dbReference type="HAMAP-Rule" id="MF_00087"/>
    </source>
</evidence>
<feature type="active site" description="Nucleophile" evidence="9 10">
    <location>
        <position position="47"/>
    </location>
</feature>
<evidence type="ECO:0000256" key="3">
    <source>
        <dbReference type="ARBA" id="ARBA00012970"/>
    </source>
</evidence>
<dbReference type="InterPro" id="IPR036343">
    <property type="entry name" value="GluRdtase_N_sf"/>
</dbReference>
<dbReference type="FunFam" id="3.40.50.720:FF:000031">
    <property type="entry name" value="Glutamyl-tRNA reductase"/>
    <property type="match status" value="1"/>
</dbReference>
<comment type="subunit">
    <text evidence="9">Homodimer.</text>
</comment>
<evidence type="ECO:0000256" key="2">
    <source>
        <dbReference type="ARBA" id="ARBA00005916"/>
    </source>
</evidence>
<dbReference type="CDD" id="cd05213">
    <property type="entry name" value="NAD_bind_Glutamyl_tRNA_reduct"/>
    <property type="match status" value="1"/>
</dbReference>
<dbReference type="Gene3D" id="3.30.460.30">
    <property type="entry name" value="Glutamyl-tRNA reductase, N-terminal domain"/>
    <property type="match status" value="1"/>
</dbReference>
<dbReference type="SUPFAM" id="SSF69075">
    <property type="entry name" value="Glutamyl tRNA-reductase dimerization domain"/>
    <property type="match status" value="1"/>
</dbReference>
<comment type="pathway">
    <text evidence="1 9 14">Porphyrin-containing compound metabolism; protoporphyrin-IX biosynthesis; 5-aminolevulinate from L-glutamyl-tRNA(Glu): step 1/2.</text>
</comment>
<evidence type="ECO:0000259" key="15">
    <source>
        <dbReference type="Pfam" id="PF00745"/>
    </source>
</evidence>
<feature type="binding site" evidence="9 11">
    <location>
        <begin position="46"/>
        <end position="49"/>
    </location>
    <ligand>
        <name>substrate</name>
    </ligand>
</feature>
<accession>A0A7M2YVM2</accession>
<dbReference type="SUPFAM" id="SSF69742">
    <property type="entry name" value="Glutamyl tRNA-reductase catalytic, N-terminal domain"/>
    <property type="match status" value="1"/>
</dbReference>
<dbReference type="SUPFAM" id="SSF51735">
    <property type="entry name" value="NAD(P)-binding Rossmann-fold domains"/>
    <property type="match status" value="1"/>
</dbReference>
<sequence>MKLSLVGVSHHQAPVELRERVAIDGAAAAALARELADGCEVVVLSTCNRTEIYLASEQQARLDERAAAALLALAGEERDALSAVIYRLGDDSAALHLFRVAAGLDSLVPGEGEILGQVRGAFESGATGPLLDRLFRQALHAGRRARVETAIGESPASVPAAGAALAQQVFGELGGRKVVLVGAGKMSELTARNLRSRGATIAAVANRTLEHGGDLAERVGARAVGLDGVAELLGEADVVVTSTSAQGFVLDGETFGPTVRARRGRPLLFVDLAVPRDVDPALAGADGCFVYDIDDLQAVVEASLAGRRSEAVRAERLVAAEAERFREWQASLSVVPAIASLRARAEEIRAAELAKAEGRLGRLPESERKLVESVTSQIVAKLLHMPTVRMKEAAAAADGLVYADVVRHLFGLEEEERKP</sequence>
<evidence type="ECO:0000259" key="17">
    <source>
        <dbReference type="Pfam" id="PF05201"/>
    </source>
</evidence>
<dbReference type="GO" id="GO:0050661">
    <property type="term" value="F:NADP binding"/>
    <property type="evidence" value="ECO:0007669"/>
    <property type="project" value="InterPro"/>
</dbReference>
<comment type="domain">
    <text evidence="9">Possesses an unusual extended V-shaped dimeric structure with each monomer consisting of three distinct domains arranged along a curved 'spinal' alpha-helix. The N-terminal catalytic domain specifically recognizes the glutamate moiety of the substrate. The second domain is the NADPH-binding domain, and the third C-terminal domain is responsible for dimerization.</text>
</comment>
<dbReference type="Pfam" id="PF01488">
    <property type="entry name" value="Shikimate_DH"/>
    <property type="match status" value="1"/>
</dbReference>
<dbReference type="FunFam" id="3.30.460.30:FF:000001">
    <property type="entry name" value="Glutamyl-tRNA reductase"/>
    <property type="match status" value="1"/>
</dbReference>
<protein>
    <recommendedName>
        <fullName evidence="8 9">Glutamyl-tRNA reductase</fullName>
        <shortName evidence="9">GluTR</shortName>
        <ecNumber evidence="3 9">1.2.1.70</ecNumber>
    </recommendedName>
</protein>
<comment type="catalytic activity">
    <reaction evidence="7 9 14">
        <text>(S)-4-amino-5-oxopentanoate + tRNA(Glu) + NADP(+) = L-glutamyl-tRNA(Glu) + NADPH + H(+)</text>
        <dbReference type="Rhea" id="RHEA:12344"/>
        <dbReference type="Rhea" id="RHEA-COMP:9663"/>
        <dbReference type="Rhea" id="RHEA-COMP:9680"/>
        <dbReference type="ChEBI" id="CHEBI:15378"/>
        <dbReference type="ChEBI" id="CHEBI:57501"/>
        <dbReference type="ChEBI" id="CHEBI:57783"/>
        <dbReference type="ChEBI" id="CHEBI:58349"/>
        <dbReference type="ChEBI" id="CHEBI:78442"/>
        <dbReference type="ChEBI" id="CHEBI:78520"/>
        <dbReference type="EC" id="1.2.1.70"/>
    </reaction>
</comment>
<keyword evidence="4 9" id="KW-0521">NADP</keyword>
<evidence type="ECO:0000313" key="18">
    <source>
        <dbReference type="EMBL" id="RDI74116.1"/>
    </source>
</evidence>
<keyword evidence="19" id="KW-1185">Reference proteome</keyword>
<evidence type="ECO:0000256" key="10">
    <source>
        <dbReference type="PIRSR" id="PIRSR000445-1"/>
    </source>
</evidence>
<dbReference type="Gene3D" id="3.40.50.720">
    <property type="entry name" value="NAD(P)-binding Rossmann-like Domain"/>
    <property type="match status" value="1"/>
</dbReference>
<dbReference type="EC" id="1.2.1.70" evidence="3 9"/>
<comment type="function">
    <text evidence="9">Catalyzes the NADPH-dependent reduction of glutamyl-tRNA(Glu) to glutamate 1-semialdehyde (GSA).</text>
</comment>
<evidence type="ECO:0000256" key="12">
    <source>
        <dbReference type="PIRSR" id="PIRSR000445-3"/>
    </source>
</evidence>
<keyword evidence="5 9" id="KW-0560">Oxidoreductase</keyword>
<dbReference type="InterPro" id="IPR036453">
    <property type="entry name" value="GluRdtase_dimer_dom_sf"/>
</dbReference>
<dbReference type="PANTHER" id="PTHR43013">
    <property type="entry name" value="GLUTAMYL-TRNA REDUCTASE"/>
    <property type="match status" value="1"/>
</dbReference>
<evidence type="ECO:0000256" key="14">
    <source>
        <dbReference type="RuleBase" id="RU000584"/>
    </source>
</evidence>
<dbReference type="RefSeq" id="WP_181813607.1">
    <property type="nucleotide sequence ID" value="NZ_QQZY01000005.1"/>
</dbReference>
<evidence type="ECO:0000256" key="5">
    <source>
        <dbReference type="ARBA" id="ARBA00023002"/>
    </source>
</evidence>
<dbReference type="Pfam" id="PF00745">
    <property type="entry name" value="GlutR_dimer"/>
    <property type="match status" value="1"/>
</dbReference>
<gene>
    <name evidence="9" type="primary">hemA</name>
    <name evidence="18" type="ORF">Gocc_2213</name>
</gene>
<feature type="site" description="Important for activity" evidence="9 13">
    <location>
        <position position="96"/>
    </location>
</feature>
<dbReference type="GO" id="GO:0008883">
    <property type="term" value="F:glutamyl-tRNA reductase activity"/>
    <property type="evidence" value="ECO:0007669"/>
    <property type="project" value="UniProtKB-UniRule"/>
</dbReference>
<dbReference type="InterPro" id="IPR006151">
    <property type="entry name" value="Shikm_DH/Glu-tRNA_Rdtase"/>
</dbReference>
<name>A0A7M2YVM2_9ACTN</name>
<evidence type="ECO:0000313" key="19">
    <source>
        <dbReference type="Proteomes" id="UP000254134"/>
    </source>
</evidence>
<feature type="domain" description="Glutamyl-tRNA reductase N-terminal" evidence="17">
    <location>
        <begin position="6"/>
        <end position="149"/>
    </location>
</feature>
<feature type="binding site" evidence="9 11">
    <location>
        <position position="117"/>
    </location>
    <ligand>
        <name>substrate</name>
    </ligand>
</feature>
<dbReference type="GO" id="GO:0019353">
    <property type="term" value="P:protoporphyrinogen IX biosynthetic process from glutamate"/>
    <property type="evidence" value="ECO:0007669"/>
    <property type="project" value="TreeGrafter"/>
</dbReference>
<feature type="domain" description="Quinate/shikimate 5-dehydrogenase/glutamyl-tRNA reductase" evidence="16">
    <location>
        <begin position="165"/>
        <end position="299"/>
    </location>
</feature>
<organism evidence="18 19">
    <name type="scientific">Gaiella occulta</name>
    <dbReference type="NCBI Taxonomy" id="1002870"/>
    <lineage>
        <taxon>Bacteria</taxon>
        <taxon>Bacillati</taxon>
        <taxon>Actinomycetota</taxon>
        <taxon>Thermoleophilia</taxon>
        <taxon>Gaiellales</taxon>
        <taxon>Gaiellaceae</taxon>
        <taxon>Gaiella</taxon>
    </lineage>
</organism>
<comment type="caution">
    <text evidence="18">The sequence shown here is derived from an EMBL/GenBank/DDBJ whole genome shotgun (WGS) entry which is preliminary data.</text>
</comment>
<dbReference type="InterPro" id="IPR000343">
    <property type="entry name" value="4pyrrol_synth_GluRdtase"/>
</dbReference>
<feature type="domain" description="Tetrapyrrole biosynthesis glutamyl-tRNA reductase dimerisation" evidence="15">
    <location>
        <begin position="313"/>
        <end position="412"/>
    </location>
</feature>
<evidence type="ECO:0000256" key="6">
    <source>
        <dbReference type="ARBA" id="ARBA00023244"/>
    </source>
</evidence>
<evidence type="ECO:0000256" key="1">
    <source>
        <dbReference type="ARBA" id="ARBA00005059"/>
    </source>
</evidence>
<keyword evidence="6 9" id="KW-0627">Porphyrin biosynthesis</keyword>
<reference evidence="19" key="2">
    <citation type="journal article" date="2019" name="MicrobiologyOpen">
        <title>High-quality draft genome sequence of Gaiella occulta isolated from a 150 meter deep mineral water borehole and comparison with the genome sequences of other deep-branching lineages of the phylum Actinobacteria.</title>
        <authorList>
            <person name="Severino R."/>
            <person name="Froufe H.J.C."/>
            <person name="Barroso C."/>
            <person name="Albuquerque L."/>
            <person name="Lobo-da-Cunha A."/>
            <person name="da Costa M.S."/>
            <person name="Egas C."/>
        </authorList>
    </citation>
    <scope>NUCLEOTIDE SEQUENCE [LARGE SCALE GENOMIC DNA]</scope>
    <source>
        <strain evidence="19">F2-233</strain>
    </source>
</reference>
<feature type="binding site" evidence="9 11">
    <location>
        <begin position="111"/>
        <end position="113"/>
    </location>
    <ligand>
        <name>substrate</name>
    </ligand>
</feature>
<evidence type="ECO:0000256" key="11">
    <source>
        <dbReference type="PIRSR" id="PIRSR000445-2"/>
    </source>
</evidence>
<evidence type="ECO:0000256" key="13">
    <source>
        <dbReference type="PIRSR" id="PIRSR000445-4"/>
    </source>
</evidence>
<reference evidence="18 19" key="1">
    <citation type="submission" date="2018-07" db="EMBL/GenBank/DDBJ databases">
        <title>High-quality-draft genome sequence of Gaiella occulta.</title>
        <authorList>
            <person name="Severino R."/>
            <person name="Froufe H.J.C."/>
            <person name="Rainey F.A."/>
            <person name="Barroso C."/>
            <person name="Albuquerque L."/>
            <person name="Lobo-Da-Cunha A."/>
            <person name="Da Costa M.S."/>
            <person name="Egas C."/>
        </authorList>
    </citation>
    <scope>NUCLEOTIDE SEQUENCE [LARGE SCALE GENOMIC DNA]</scope>
    <source>
        <strain evidence="18 19">F2-233</strain>
    </source>
</reference>
<dbReference type="InterPro" id="IPR015896">
    <property type="entry name" value="4pyrrol_synth_GluRdtase_dimer"/>
</dbReference>
<dbReference type="EMBL" id="QQZY01000005">
    <property type="protein sequence ID" value="RDI74116.1"/>
    <property type="molecule type" value="Genomic_DNA"/>
</dbReference>
<evidence type="ECO:0000259" key="16">
    <source>
        <dbReference type="Pfam" id="PF01488"/>
    </source>
</evidence>
<evidence type="ECO:0000256" key="7">
    <source>
        <dbReference type="ARBA" id="ARBA00047464"/>
    </source>
</evidence>
<dbReference type="PANTHER" id="PTHR43013:SF1">
    <property type="entry name" value="GLUTAMYL-TRNA REDUCTASE"/>
    <property type="match status" value="1"/>
</dbReference>